<dbReference type="RefSeq" id="WP_390189214.1">
    <property type="nucleotide sequence ID" value="NZ_JBHMEP010000001.1"/>
</dbReference>
<evidence type="ECO:0000256" key="1">
    <source>
        <dbReference type="ARBA" id="ARBA00004141"/>
    </source>
</evidence>
<comment type="subcellular location">
    <subcellularLocation>
        <location evidence="1">Membrane</location>
        <topology evidence="1">Multi-pass membrane protein</topology>
    </subcellularLocation>
</comment>
<organism evidence="7 8">
    <name type="scientific">Vibrio olivae</name>
    <dbReference type="NCBI Taxonomy" id="1243002"/>
    <lineage>
        <taxon>Bacteria</taxon>
        <taxon>Pseudomonadati</taxon>
        <taxon>Pseudomonadota</taxon>
        <taxon>Gammaproteobacteria</taxon>
        <taxon>Vibrionales</taxon>
        <taxon>Vibrionaceae</taxon>
        <taxon>Vibrio</taxon>
    </lineage>
</organism>
<feature type="transmembrane region" description="Helical" evidence="5">
    <location>
        <begin position="108"/>
        <end position="127"/>
    </location>
</feature>
<feature type="transmembrane region" description="Helical" evidence="5">
    <location>
        <begin position="339"/>
        <end position="358"/>
    </location>
</feature>
<evidence type="ECO:0000256" key="4">
    <source>
        <dbReference type="ARBA" id="ARBA00023136"/>
    </source>
</evidence>
<dbReference type="CDD" id="cd17321">
    <property type="entry name" value="MFS_MMR_MDR_like"/>
    <property type="match status" value="1"/>
</dbReference>
<feature type="transmembrane region" description="Helical" evidence="5">
    <location>
        <begin position="231"/>
        <end position="250"/>
    </location>
</feature>
<name>A0ABV5HHJ4_9VIBR</name>
<feature type="domain" description="Major facilitator superfamily (MFS) profile" evidence="6">
    <location>
        <begin position="13"/>
        <end position="471"/>
    </location>
</feature>
<proteinExistence type="predicted"/>
<comment type="caution">
    <text evidence="7">The sequence shown here is derived from an EMBL/GenBank/DDBJ whole genome shotgun (WGS) entry which is preliminary data.</text>
</comment>
<feature type="transmembrane region" description="Helical" evidence="5">
    <location>
        <begin position="47"/>
        <end position="67"/>
    </location>
</feature>
<evidence type="ECO:0000259" key="6">
    <source>
        <dbReference type="PROSITE" id="PS50850"/>
    </source>
</evidence>
<keyword evidence="8" id="KW-1185">Reference proteome</keyword>
<dbReference type="InterPro" id="IPR020846">
    <property type="entry name" value="MFS_dom"/>
</dbReference>
<evidence type="ECO:0000256" key="2">
    <source>
        <dbReference type="ARBA" id="ARBA00022692"/>
    </source>
</evidence>
<dbReference type="SUPFAM" id="SSF103473">
    <property type="entry name" value="MFS general substrate transporter"/>
    <property type="match status" value="2"/>
</dbReference>
<dbReference type="InterPro" id="IPR036259">
    <property type="entry name" value="MFS_trans_sf"/>
</dbReference>
<dbReference type="InterPro" id="IPR011701">
    <property type="entry name" value="MFS"/>
</dbReference>
<feature type="transmembrane region" description="Helical" evidence="5">
    <location>
        <begin position="277"/>
        <end position="298"/>
    </location>
</feature>
<keyword evidence="2 5" id="KW-0812">Transmembrane</keyword>
<feature type="transmembrane region" description="Helical" evidence="5">
    <location>
        <begin position="370"/>
        <end position="392"/>
    </location>
</feature>
<accession>A0ABV5HHJ4</accession>
<protein>
    <submittedName>
        <fullName evidence="7">MFS transporter</fullName>
    </submittedName>
</protein>
<keyword evidence="4 5" id="KW-0472">Membrane</keyword>
<sequence length="473" mass="50740">MNDSNKSQLTAAGLTLLILGQLMPQMDFSIVNVALDAIRQTLQASDLQLGLVVSLYGLAFSVFLAMSGRLGDRYGRKKLFMVGICLFALSSLLCGMAQTIYLLIGARILQGVAAALLMPQILATIHVSLSGERHSKAIGLYGSVGGLSFVIGQILGGWLVSADLFGMGWRSVFYLNLPFCAAILYFGKKHIPETKEQHAMSLDGLGTLLFAIIVGLILTSISLGAEDHWSWHIWGLLVVTIPLGVLLWNIERRKEASNDAPLLPPSLLKEPNVQAGMFSLMMLSATFGGFMFVVALTLQSGFQWPAYASGNGFLGLGLSYFAGSLMVAKIAKMMGKSAFRGVMILGAVLCLIGYVYLYTTLTQYAESLTATVLFLPMVVVGVGNAFVVNSAIRIGLSGIPAKFAGVGSALMTTLQQAALALGTALAGAFYTQHIEASDRFQLHALQAGLWVLTVFISVLLIFNLLLLFKRRHG</sequence>
<dbReference type="EMBL" id="JBHMEP010000001">
    <property type="protein sequence ID" value="MFB9133689.1"/>
    <property type="molecule type" value="Genomic_DNA"/>
</dbReference>
<gene>
    <name evidence="7" type="ORF">ACFFUV_01755</name>
</gene>
<reference evidence="7 8" key="1">
    <citation type="submission" date="2024-09" db="EMBL/GenBank/DDBJ databases">
        <authorList>
            <person name="Sun Q."/>
            <person name="Mori K."/>
        </authorList>
    </citation>
    <scope>NUCLEOTIDE SEQUENCE [LARGE SCALE GENOMIC DNA]</scope>
    <source>
        <strain evidence="7 8">CECT 8064</strain>
    </source>
</reference>
<evidence type="ECO:0000256" key="5">
    <source>
        <dbReference type="SAM" id="Phobius"/>
    </source>
</evidence>
<evidence type="ECO:0000256" key="3">
    <source>
        <dbReference type="ARBA" id="ARBA00022989"/>
    </source>
</evidence>
<keyword evidence="3 5" id="KW-1133">Transmembrane helix</keyword>
<dbReference type="Gene3D" id="1.20.1250.20">
    <property type="entry name" value="MFS general substrate transporter like domains"/>
    <property type="match status" value="2"/>
</dbReference>
<dbReference type="PANTHER" id="PTHR42718:SF39">
    <property type="entry name" value="ACTINORHODIN TRANSPORTER-RELATED"/>
    <property type="match status" value="1"/>
</dbReference>
<dbReference type="PROSITE" id="PS50850">
    <property type="entry name" value="MFS"/>
    <property type="match status" value="1"/>
</dbReference>
<feature type="transmembrane region" description="Helical" evidence="5">
    <location>
        <begin position="79"/>
        <end position="102"/>
    </location>
</feature>
<feature type="transmembrane region" description="Helical" evidence="5">
    <location>
        <begin position="139"/>
        <end position="161"/>
    </location>
</feature>
<feature type="transmembrane region" description="Helical" evidence="5">
    <location>
        <begin position="404"/>
        <end position="429"/>
    </location>
</feature>
<evidence type="ECO:0000313" key="7">
    <source>
        <dbReference type="EMBL" id="MFB9133689.1"/>
    </source>
</evidence>
<feature type="transmembrane region" description="Helical" evidence="5">
    <location>
        <begin position="167"/>
        <end position="186"/>
    </location>
</feature>
<feature type="transmembrane region" description="Helical" evidence="5">
    <location>
        <begin position="449"/>
        <end position="468"/>
    </location>
</feature>
<dbReference type="PANTHER" id="PTHR42718">
    <property type="entry name" value="MAJOR FACILITATOR SUPERFAMILY MULTIDRUG TRANSPORTER MFSC"/>
    <property type="match status" value="1"/>
</dbReference>
<dbReference type="Pfam" id="PF07690">
    <property type="entry name" value="MFS_1"/>
    <property type="match status" value="2"/>
</dbReference>
<dbReference type="Proteomes" id="UP001589645">
    <property type="component" value="Unassembled WGS sequence"/>
</dbReference>
<evidence type="ECO:0000313" key="8">
    <source>
        <dbReference type="Proteomes" id="UP001589645"/>
    </source>
</evidence>
<feature type="transmembrane region" description="Helical" evidence="5">
    <location>
        <begin position="304"/>
        <end position="327"/>
    </location>
</feature>
<feature type="transmembrane region" description="Helical" evidence="5">
    <location>
        <begin position="207"/>
        <end position="225"/>
    </location>
</feature>